<dbReference type="EMBL" id="JAXAVX010000002">
    <property type="protein sequence ID" value="MDX8151129.1"/>
    <property type="molecule type" value="Genomic_DNA"/>
</dbReference>
<dbReference type="Proteomes" id="UP001277761">
    <property type="component" value="Unassembled WGS sequence"/>
</dbReference>
<gene>
    <name evidence="2" type="ORF">SK069_05955</name>
</gene>
<comment type="caution">
    <text evidence="2">The sequence shown here is derived from an EMBL/GenBank/DDBJ whole genome shotgun (WGS) entry which is preliminary data.</text>
</comment>
<evidence type="ECO:0000313" key="2">
    <source>
        <dbReference type="EMBL" id="MDX8151129.1"/>
    </source>
</evidence>
<proteinExistence type="predicted"/>
<reference evidence="2 3" key="1">
    <citation type="submission" date="2023-11" db="EMBL/GenBank/DDBJ databases">
        <authorList>
            <person name="Xu M."/>
            <person name="Jiang T."/>
        </authorList>
    </citation>
    <scope>NUCLEOTIDE SEQUENCE [LARGE SCALE GENOMIC DNA]</scope>
    <source>
        <strain evidence="2 3">SD</strain>
    </source>
</reference>
<name>A0ABU4VJ08_9ACTN</name>
<evidence type="ECO:0000256" key="1">
    <source>
        <dbReference type="SAM" id="MobiDB-lite"/>
    </source>
</evidence>
<sequence>MSRHPARELTHQASTADACLSRAVNLVKKAEGQRDRAHLALALIERELAAGRVVNARQIARRELARQAPARGTYPNTSTPREGA</sequence>
<evidence type="ECO:0000313" key="3">
    <source>
        <dbReference type="Proteomes" id="UP001277761"/>
    </source>
</evidence>
<keyword evidence="3" id="KW-1185">Reference proteome</keyword>
<feature type="compositionally biased region" description="Polar residues" evidence="1">
    <location>
        <begin position="74"/>
        <end position="84"/>
    </location>
</feature>
<protein>
    <submittedName>
        <fullName evidence="2">Uncharacterized protein</fullName>
    </submittedName>
</protein>
<organism evidence="2 3">
    <name type="scientific">Patulibacter brassicae</name>
    <dbReference type="NCBI Taxonomy" id="1705717"/>
    <lineage>
        <taxon>Bacteria</taxon>
        <taxon>Bacillati</taxon>
        <taxon>Actinomycetota</taxon>
        <taxon>Thermoleophilia</taxon>
        <taxon>Solirubrobacterales</taxon>
        <taxon>Patulibacteraceae</taxon>
        <taxon>Patulibacter</taxon>
    </lineage>
</organism>
<dbReference type="RefSeq" id="WP_319953282.1">
    <property type="nucleotide sequence ID" value="NZ_JAXAVX010000002.1"/>
</dbReference>
<feature type="region of interest" description="Disordered" evidence="1">
    <location>
        <begin position="62"/>
        <end position="84"/>
    </location>
</feature>
<accession>A0ABU4VJ08</accession>